<protein>
    <recommendedName>
        <fullName evidence="4">Apple domain-containing protein</fullName>
    </recommendedName>
</protein>
<comment type="caution">
    <text evidence="2">The sequence shown here is derived from an EMBL/GenBank/DDBJ whole genome shotgun (WGS) entry which is preliminary data.</text>
</comment>
<accession>A0A9P4GNM9</accession>
<dbReference type="GeneID" id="63854960"/>
<keyword evidence="3" id="KW-1185">Reference proteome</keyword>
<feature type="signal peptide" evidence="1">
    <location>
        <begin position="1"/>
        <end position="20"/>
    </location>
</feature>
<evidence type="ECO:0008006" key="4">
    <source>
        <dbReference type="Google" id="ProtNLM"/>
    </source>
</evidence>
<keyword evidence="1" id="KW-0732">Signal</keyword>
<evidence type="ECO:0000313" key="3">
    <source>
        <dbReference type="Proteomes" id="UP000800039"/>
    </source>
</evidence>
<dbReference type="EMBL" id="ML976615">
    <property type="protein sequence ID" value="KAF1848351.1"/>
    <property type="molecule type" value="Genomic_DNA"/>
</dbReference>
<evidence type="ECO:0000256" key="1">
    <source>
        <dbReference type="SAM" id="SignalP"/>
    </source>
</evidence>
<evidence type="ECO:0000313" key="2">
    <source>
        <dbReference type="EMBL" id="KAF1848351.1"/>
    </source>
</evidence>
<dbReference type="OrthoDB" id="3795158at2759"/>
<name>A0A9P4GNM9_9PLEO</name>
<organism evidence="2 3">
    <name type="scientific">Cucurbitaria berberidis CBS 394.84</name>
    <dbReference type="NCBI Taxonomy" id="1168544"/>
    <lineage>
        <taxon>Eukaryota</taxon>
        <taxon>Fungi</taxon>
        <taxon>Dikarya</taxon>
        <taxon>Ascomycota</taxon>
        <taxon>Pezizomycotina</taxon>
        <taxon>Dothideomycetes</taxon>
        <taxon>Pleosporomycetidae</taxon>
        <taxon>Pleosporales</taxon>
        <taxon>Pleosporineae</taxon>
        <taxon>Cucurbitariaceae</taxon>
        <taxon>Cucurbitaria</taxon>
    </lineage>
</organism>
<reference evidence="2" key="1">
    <citation type="submission" date="2020-01" db="EMBL/GenBank/DDBJ databases">
        <authorList>
            <consortium name="DOE Joint Genome Institute"/>
            <person name="Haridas S."/>
            <person name="Albert R."/>
            <person name="Binder M."/>
            <person name="Bloem J."/>
            <person name="Labutti K."/>
            <person name="Salamov A."/>
            <person name="Andreopoulos B."/>
            <person name="Baker S.E."/>
            <person name="Barry K."/>
            <person name="Bills G."/>
            <person name="Bluhm B.H."/>
            <person name="Cannon C."/>
            <person name="Castanera R."/>
            <person name="Culley D.E."/>
            <person name="Daum C."/>
            <person name="Ezra D."/>
            <person name="Gonzalez J.B."/>
            <person name="Henrissat B."/>
            <person name="Kuo A."/>
            <person name="Liang C."/>
            <person name="Lipzen A."/>
            <person name="Lutzoni F."/>
            <person name="Magnuson J."/>
            <person name="Mondo S."/>
            <person name="Nolan M."/>
            <person name="Ohm R."/>
            <person name="Pangilinan J."/>
            <person name="Park H.-J."/>
            <person name="Ramirez L."/>
            <person name="Alfaro M."/>
            <person name="Sun H."/>
            <person name="Tritt A."/>
            <person name="Yoshinaga Y."/>
            <person name="Zwiers L.-H."/>
            <person name="Turgeon B.G."/>
            <person name="Goodwin S.B."/>
            <person name="Spatafora J.W."/>
            <person name="Crous P.W."/>
            <person name="Grigoriev I.V."/>
        </authorList>
    </citation>
    <scope>NUCLEOTIDE SEQUENCE</scope>
    <source>
        <strain evidence="2">CBS 394.84</strain>
    </source>
</reference>
<gene>
    <name evidence="2" type="ORF">K460DRAFT_414920</name>
</gene>
<dbReference type="RefSeq" id="XP_040790914.1">
    <property type="nucleotide sequence ID" value="XM_040937710.1"/>
</dbReference>
<dbReference type="Proteomes" id="UP000800039">
    <property type="component" value="Unassembled WGS sequence"/>
</dbReference>
<dbReference type="AlphaFoldDB" id="A0A9P4GNM9"/>
<feature type="chain" id="PRO_5040176158" description="Apple domain-containing protein" evidence="1">
    <location>
        <begin position="21"/>
        <end position="300"/>
    </location>
</feature>
<sequence length="300" mass="31477">MYIFCSGFIAVLAYGSTVVAAPAANTCNPVDAVYAILKGSLKNQASSFCLDFLGGHKTVQSTKTIPVTGAGRTVTITNPDQTQTANIDVTNVNRVTSTIDQTAANPTTTTTVTVTAGTRTIYQKRGVVPTQLIAFASSRISSACSCIVTPTTKTITNTQVQTVNGPQAIQTEAGRLVTVTVTRTVQITSEDTVTKTVSPAGTDVQTVATTVTPILVKPKICNAKGLPGPNAFNYDANFNTNQAACIASCKPDNRCLATGFYIVTDPSTGTQTGTCRKYDKSVTDSADLGFGYYNFNDKAC</sequence>
<proteinExistence type="predicted"/>